<evidence type="ECO:0000259" key="11">
    <source>
        <dbReference type="SMART" id="SM00382"/>
    </source>
</evidence>
<feature type="domain" description="AAA+ ATPase" evidence="11">
    <location>
        <begin position="352"/>
        <end position="487"/>
    </location>
</feature>
<dbReference type="AlphaFoldDB" id="F2UF86"/>
<dbReference type="RefSeq" id="XP_004992339.1">
    <property type="nucleotide sequence ID" value="XM_004992282.1"/>
</dbReference>
<dbReference type="GO" id="GO:0007005">
    <property type="term" value="P:mitochondrion organization"/>
    <property type="evidence" value="ECO:0007669"/>
    <property type="project" value="TreeGrafter"/>
</dbReference>
<protein>
    <recommendedName>
        <fullName evidence="11">AAA+ ATPase domain-containing protein</fullName>
    </recommendedName>
</protein>
<dbReference type="Pfam" id="PF12037">
    <property type="entry name" value="ATAD3_N"/>
    <property type="match status" value="1"/>
</dbReference>
<dbReference type="OMA" id="HKSITGG"/>
<evidence type="ECO:0000256" key="8">
    <source>
        <dbReference type="ARBA" id="ARBA00023136"/>
    </source>
</evidence>
<evidence type="ECO:0000256" key="1">
    <source>
        <dbReference type="ARBA" id="ARBA00004273"/>
    </source>
</evidence>
<dbReference type="EMBL" id="GL832971">
    <property type="protein sequence ID" value="EGD75286.1"/>
    <property type="molecule type" value="Genomic_DNA"/>
</dbReference>
<feature type="compositionally biased region" description="Basic and acidic residues" evidence="10">
    <location>
        <begin position="167"/>
        <end position="188"/>
    </location>
</feature>
<evidence type="ECO:0000256" key="7">
    <source>
        <dbReference type="ARBA" id="ARBA00023128"/>
    </source>
</evidence>
<dbReference type="Pfam" id="PF00004">
    <property type="entry name" value="AAA"/>
    <property type="match status" value="1"/>
</dbReference>
<evidence type="ECO:0000256" key="6">
    <source>
        <dbReference type="ARBA" id="ARBA00023054"/>
    </source>
</evidence>
<proteinExistence type="predicted"/>
<keyword evidence="5" id="KW-0067">ATP-binding</keyword>
<dbReference type="InParanoid" id="F2UF86"/>
<dbReference type="Gene3D" id="3.40.50.300">
    <property type="entry name" value="P-loop containing nucleotide triphosphate hydrolases"/>
    <property type="match status" value="1"/>
</dbReference>
<dbReference type="eggNOG" id="KOG0742">
    <property type="taxonomic scope" value="Eukaryota"/>
</dbReference>
<dbReference type="PANTHER" id="PTHR23075:SF0">
    <property type="entry name" value="ATPASE FAMILY AAA DOMAIN-CONTAINING PROTEIN 3"/>
    <property type="match status" value="1"/>
</dbReference>
<keyword evidence="13" id="KW-1185">Reference proteome</keyword>
<dbReference type="KEGG" id="sre:PTSG_12512"/>
<dbReference type="PANTHER" id="PTHR23075">
    <property type="entry name" value="PUTATIVE ATP-ASE"/>
    <property type="match status" value="1"/>
</dbReference>
<keyword evidence="3" id="KW-0547">Nucleotide-binding</keyword>
<evidence type="ECO:0000313" key="13">
    <source>
        <dbReference type="Proteomes" id="UP000007799"/>
    </source>
</evidence>
<dbReference type="SMART" id="SM00382">
    <property type="entry name" value="AAA"/>
    <property type="match status" value="1"/>
</dbReference>
<dbReference type="InterPro" id="IPR003959">
    <property type="entry name" value="ATPase_AAA_core"/>
</dbReference>
<dbReference type="OrthoDB" id="199596at2759"/>
<dbReference type="GO" id="GO:0008270">
    <property type="term" value="F:zinc ion binding"/>
    <property type="evidence" value="ECO:0007669"/>
    <property type="project" value="TreeGrafter"/>
</dbReference>
<keyword evidence="6" id="KW-0175">Coiled coil</keyword>
<dbReference type="FunCoup" id="F2UF86">
    <property type="interactions" value="1504"/>
</dbReference>
<name>F2UF86_SALR5</name>
<dbReference type="STRING" id="946362.F2UF86"/>
<organism evidence="13">
    <name type="scientific">Salpingoeca rosetta (strain ATCC 50818 / BSB-021)</name>
    <dbReference type="NCBI Taxonomy" id="946362"/>
    <lineage>
        <taxon>Eukaryota</taxon>
        <taxon>Choanoflagellata</taxon>
        <taxon>Craspedida</taxon>
        <taxon>Salpingoecidae</taxon>
        <taxon>Salpingoeca</taxon>
    </lineage>
</organism>
<evidence type="ECO:0000256" key="9">
    <source>
        <dbReference type="ARBA" id="ARBA00023271"/>
    </source>
</evidence>
<accession>F2UF86</accession>
<evidence type="ECO:0000313" key="12">
    <source>
        <dbReference type="EMBL" id="EGD75286.1"/>
    </source>
</evidence>
<dbReference type="GO" id="GO:0016887">
    <property type="term" value="F:ATP hydrolysis activity"/>
    <property type="evidence" value="ECO:0007669"/>
    <property type="project" value="InterPro"/>
</dbReference>
<comment type="subcellular location">
    <subcellularLocation>
        <location evidence="1">Mitochondrion inner membrane</location>
    </subcellularLocation>
    <subcellularLocation>
        <location evidence="2">Mitochondrion matrix</location>
        <location evidence="2">Mitochondrion nucleoid</location>
    </subcellularLocation>
</comment>
<dbReference type="GO" id="GO:0005524">
    <property type="term" value="F:ATP binding"/>
    <property type="evidence" value="ECO:0007669"/>
    <property type="project" value="UniProtKB-KW"/>
</dbReference>
<dbReference type="InterPro" id="IPR027417">
    <property type="entry name" value="P-loop_NTPase"/>
</dbReference>
<dbReference type="GeneID" id="16072899"/>
<evidence type="ECO:0000256" key="4">
    <source>
        <dbReference type="ARBA" id="ARBA00022792"/>
    </source>
</evidence>
<dbReference type="InterPro" id="IPR021911">
    <property type="entry name" value="ATAD3_N"/>
</dbReference>
<evidence type="ECO:0000256" key="2">
    <source>
        <dbReference type="ARBA" id="ARBA00004436"/>
    </source>
</evidence>
<keyword evidence="8" id="KW-0472">Membrane</keyword>
<sequence length="584" mass="65647">MFSWLFGGSGDANNNNNNENDKNVTGTTTPNVTGSDAVRKDDIAAVGSVAGTADIDLTQTDGRLDPSVFERIAKAAEAIKSSEHASELLTLAKSQEETWQQRFSAMKAEAEAKSLEEKTRQAQVFEEERRRSMAMETEQQQKRAQYQDQLARKRYNDQLYQQEQLNDTERKRQEASVARQEQERRRTLEYQSQLQRETELMKAKADGEARIRQERENRDIRDEQLVLQAQEFRTTVLEGIKQAGETMGEGVRAYLSDTPRMLATVGVIGGIALGIYAAKSSTTIATQAVLRRMATPPLVRETSRSVKFLPKLFRPAAKPDEVMRDIIFPSLVEQRLQSITIATANTRRNRANYRNVLLHGPPGTGKTMFGRRLAQQTGLDYAILAGGDVGPLGKDAVTEIHKVFDWAQRSNKGLVLFIDEAEAFLRQRSSGSARMSEDMRNALSTFLYRTGDPSNKFMIVLSSNEPQELDRAVLDRVDESVHVDLPELPERVRLLNLYYKKHIVEPTTSAPVLLSDDMQDVDLSAVAKALEGFSGRQIAKLCVAWQATANATVNNMLTKELFNQVLNEHMTQHKEATAWINKQH</sequence>
<dbReference type="Proteomes" id="UP000007799">
    <property type="component" value="Unassembled WGS sequence"/>
</dbReference>
<feature type="compositionally biased region" description="Low complexity" evidence="10">
    <location>
        <begin position="13"/>
        <end position="34"/>
    </location>
</feature>
<evidence type="ECO:0000256" key="5">
    <source>
        <dbReference type="ARBA" id="ARBA00022840"/>
    </source>
</evidence>
<dbReference type="InterPro" id="IPR003593">
    <property type="entry name" value="AAA+_ATPase"/>
</dbReference>
<keyword evidence="4" id="KW-0999">Mitochondrion inner membrane</keyword>
<dbReference type="GO" id="GO:0042645">
    <property type="term" value="C:mitochondrial nucleoid"/>
    <property type="evidence" value="ECO:0007669"/>
    <property type="project" value="UniProtKB-SubCell"/>
</dbReference>
<feature type="region of interest" description="Disordered" evidence="10">
    <location>
        <begin position="1"/>
        <end position="35"/>
    </location>
</feature>
<dbReference type="GO" id="GO:0005743">
    <property type="term" value="C:mitochondrial inner membrane"/>
    <property type="evidence" value="ECO:0007669"/>
    <property type="project" value="UniProtKB-SubCell"/>
</dbReference>
<dbReference type="Gene3D" id="1.10.8.60">
    <property type="match status" value="1"/>
</dbReference>
<evidence type="ECO:0000256" key="3">
    <source>
        <dbReference type="ARBA" id="ARBA00022741"/>
    </source>
</evidence>
<feature type="region of interest" description="Disordered" evidence="10">
    <location>
        <begin position="161"/>
        <end position="191"/>
    </location>
</feature>
<evidence type="ECO:0000256" key="10">
    <source>
        <dbReference type="SAM" id="MobiDB-lite"/>
    </source>
</evidence>
<reference evidence="12" key="1">
    <citation type="submission" date="2009-08" db="EMBL/GenBank/DDBJ databases">
        <title>Annotation of Salpingoeca rosetta.</title>
        <authorList>
            <consortium name="The Broad Institute Genome Sequencing Platform"/>
            <person name="Russ C."/>
            <person name="Cuomo C."/>
            <person name="Burger G."/>
            <person name="Gray M.W."/>
            <person name="Holland P.W.H."/>
            <person name="King N."/>
            <person name="Lang F.B.F."/>
            <person name="Roger A.J."/>
            <person name="Ruiz-Trillo I."/>
            <person name="Young S.K."/>
            <person name="Zeng Q."/>
            <person name="Gargeya S."/>
            <person name="Alvarado L."/>
            <person name="Berlin A."/>
            <person name="Chapman S.B."/>
            <person name="Chen Z."/>
            <person name="Freedman E."/>
            <person name="Gellesch M."/>
            <person name="Goldberg J."/>
            <person name="Griggs A."/>
            <person name="Gujja S."/>
            <person name="Heilman E."/>
            <person name="Heiman D."/>
            <person name="Howarth C."/>
            <person name="Mehta T."/>
            <person name="Neiman D."/>
            <person name="Pearson M."/>
            <person name="Roberts A."/>
            <person name="Saif S."/>
            <person name="Shea T."/>
            <person name="Shenoy N."/>
            <person name="Sisk P."/>
            <person name="Stolte C."/>
            <person name="Sykes S."/>
            <person name="White J."/>
            <person name="Yandava C."/>
            <person name="Haas B."/>
            <person name="Nusbaum C."/>
            <person name="Birren B."/>
        </authorList>
    </citation>
    <scope>NUCLEOTIDE SEQUENCE [LARGE SCALE GENOMIC DNA]</scope>
    <source>
        <strain evidence="12">ATCC 50818</strain>
    </source>
</reference>
<dbReference type="SUPFAM" id="SSF52540">
    <property type="entry name" value="P-loop containing nucleoside triphosphate hydrolases"/>
    <property type="match status" value="1"/>
</dbReference>
<keyword evidence="7" id="KW-0496">Mitochondrion</keyword>
<keyword evidence="9" id="KW-1135">Mitochondrion nucleoid</keyword>
<gene>
    <name evidence="12" type="ORF">PTSG_12512</name>
</gene>